<organism evidence="1">
    <name type="scientific">Anoplophora glabripennis</name>
    <name type="common">Asian longhorn beetle</name>
    <name type="synonym">Anoplophora nobilis</name>
    <dbReference type="NCBI Taxonomy" id="217634"/>
    <lineage>
        <taxon>Eukaryota</taxon>
        <taxon>Metazoa</taxon>
        <taxon>Ecdysozoa</taxon>
        <taxon>Arthropoda</taxon>
        <taxon>Hexapoda</taxon>
        <taxon>Insecta</taxon>
        <taxon>Pterygota</taxon>
        <taxon>Neoptera</taxon>
        <taxon>Endopterygota</taxon>
        <taxon>Coleoptera</taxon>
        <taxon>Polyphaga</taxon>
        <taxon>Cucujiformia</taxon>
        <taxon>Chrysomeloidea</taxon>
        <taxon>Cerambycidae</taxon>
        <taxon>Lamiinae</taxon>
        <taxon>Lamiini</taxon>
        <taxon>Anoplophora</taxon>
    </lineage>
</organism>
<dbReference type="EMBL" id="GALX01002131">
    <property type="protein sequence ID" value="JAB66335.1"/>
    <property type="molecule type" value="Transcribed_RNA"/>
</dbReference>
<sequence length="311" mass="36348">MKTLRESKKSLIKLGNLQTIKSDEVIRKIKTVAMAHQDRDKNDIIDLIKMQEEHGEYIKEVCTPFLVKIYSQQQFDVLEKQASLENVPVIYFDATGGIVRKPNKNCKRVYLYSAVIPLRHSKRIFPIFEMFSASHYSKTIYKIFYDFRTYCEEKSKWPIFKAVVTDFSFANIHAIIKSCNQMSLIQYLETCYKTIKRGEKTQIPESFVTVHLSCAHFLKMVTRDANDYFNDSKIRNVYKTLLAKCVQLKNISSIEHWFRNLVMLLNTRLYNEIVEAAYANMCLIGETDDILSILDKSEIDLVEDVIESDRL</sequence>
<accession>V5G888</accession>
<dbReference type="AlphaFoldDB" id="V5G888"/>
<reference evidence="1" key="1">
    <citation type="submission" date="2013-07" db="EMBL/GenBank/DDBJ databases">
        <title>Midgut Transcriptome Profiling of Anoplphora glabripennis, a Lignocellulose Degrading, Wood-Boring Cerambycid.</title>
        <authorList>
            <person name="Scully E.D."/>
            <person name="Hoover K."/>
            <person name="Carlson J.E."/>
            <person name="Tien M."/>
            <person name="Geib S.M."/>
        </authorList>
    </citation>
    <scope>NUCLEOTIDE SEQUENCE</scope>
</reference>
<proteinExistence type="predicted"/>
<gene>
    <name evidence="1" type="primary">NOF</name>
</gene>
<evidence type="ECO:0000313" key="1">
    <source>
        <dbReference type="EMBL" id="JAB66335.1"/>
    </source>
</evidence>
<protein>
    <submittedName>
        <fullName evidence="1">NOF-FB transposable element associated protein</fullName>
    </submittedName>
</protein>
<name>V5G888_ANOGL</name>